<dbReference type="SUPFAM" id="SSF55073">
    <property type="entry name" value="Nucleotide cyclase"/>
    <property type="match status" value="1"/>
</dbReference>
<sequence length="304" mass="32827">MVAGTCRRRRARISHGFDRGSTGARLHRRCRVPDQRVVQERTPKSPQPYRSHPRQRCGAVEPVDSYSPSPGWWEDRGRHVWRHGGCGMNGSNAVAVLFVDLSGFTALTEVHGDTEAADVAEHFAELTRAVLTSPDRLVKTIGDAVLLTSTTPTSGLELIRRILETCSEADHFPALRVGAHVGPIVERHDDIFGTTVNLAARITAAAAGGQILTSRPIAEAAHAAGIGVLDIGLMSFRNLMTPVALFDLDFGATTASGGVDPVCRMRIRTSTAAGRLHHRGTDYQFCSLACAAAFAEDPERFSEP</sequence>
<dbReference type="PANTHER" id="PTHR43081">
    <property type="entry name" value="ADENYLATE CYCLASE, TERMINAL-DIFFERENTIATION SPECIFIC-RELATED"/>
    <property type="match status" value="1"/>
</dbReference>
<dbReference type="Gene3D" id="3.30.70.1230">
    <property type="entry name" value="Nucleotide cyclase"/>
    <property type="match status" value="1"/>
</dbReference>
<geneLocation type="plasmid" evidence="5">
    <name>prb29</name>
</geneLocation>
<comment type="similarity">
    <text evidence="1">Belongs to the adenylyl cyclase class-3 family.</text>
</comment>
<feature type="compositionally biased region" description="Basic and acidic residues" evidence="2">
    <location>
        <begin position="34"/>
        <end position="43"/>
    </location>
</feature>
<evidence type="ECO:0000259" key="3">
    <source>
        <dbReference type="PROSITE" id="PS50125"/>
    </source>
</evidence>
<dbReference type="InterPro" id="IPR007029">
    <property type="entry name" value="YHS_dom"/>
</dbReference>
<dbReference type="GO" id="GO:0004016">
    <property type="term" value="F:adenylate cyclase activity"/>
    <property type="evidence" value="ECO:0007669"/>
    <property type="project" value="UniProtKB-ARBA"/>
</dbReference>
<evidence type="ECO:0000256" key="2">
    <source>
        <dbReference type="SAM" id="MobiDB-lite"/>
    </source>
</evidence>
<organism evidence="4 5">
    <name type="scientific">Rhodococcus oxybenzonivorans</name>
    <dbReference type="NCBI Taxonomy" id="1990687"/>
    <lineage>
        <taxon>Bacteria</taxon>
        <taxon>Bacillati</taxon>
        <taxon>Actinomycetota</taxon>
        <taxon>Actinomycetes</taxon>
        <taxon>Mycobacteriales</taxon>
        <taxon>Nocardiaceae</taxon>
        <taxon>Rhodococcus</taxon>
    </lineage>
</organism>
<proteinExistence type="inferred from homology"/>
<dbReference type="PANTHER" id="PTHR43081:SF1">
    <property type="entry name" value="ADENYLATE CYCLASE, TERMINAL-DIFFERENTIATION SPECIFIC"/>
    <property type="match status" value="1"/>
</dbReference>
<dbReference type="OrthoDB" id="54411at2"/>
<dbReference type="InterPro" id="IPR029787">
    <property type="entry name" value="Nucleotide_cyclase"/>
</dbReference>
<name>A0A2S2C7J7_9NOCA</name>
<dbReference type="SMART" id="SM00044">
    <property type="entry name" value="CYCc"/>
    <property type="match status" value="1"/>
</dbReference>
<evidence type="ECO:0000256" key="1">
    <source>
        <dbReference type="ARBA" id="ARBA00005381"/>
    </source>
</evidence>
<dbReference type="GO" id="GO:0035556">
    <property type="term" value="P:intracellular signal transduction"/>
    <property type="evidence" value="ECO:0007669"/>
    <property type="project" value="InterPro"/>
</dbReference>
<reference evidence="4 5" key="1">
    <citation type="submission" date="2017-05" db="EMBL/GenBank/DDBJ databases">
        <title>Isolation of Rhodococcus sp. S2-17 biodegrading of BP-3.</title>
        <authorList>
            <person name="Lee Y."/>
            <person name="Kim K.H."/>
            <person name="Chun B.H."/>
            <person name="Jung H.S."/>
            <person name="Jeon C.O."/>
        </authorList>
    </citation>
    <scope>NUCLEOTIDE SEQUENCE [LARGE SCALE GENOMIC DNA]</scope>
    <source>
        <strain evidence="4 5">S2-17</strain>
        <plasmid evidence="5">prb29</plasmid>
    </source>
</reference>
<dbReference type="GO" id="GO:0009190">
    <property type="term" value="P:cyclic nucleotide biosynthetic process"/>
    <property type="evidence" value="ECO:0007669"/>
    <property type="project" value="InterPro"/>
</dbReference>
<dbReference type="InterPro" id="IPR050697">
    <property type="entry name" value="Adenylyl/Guanylyl_Cyclase_3/4"/>
</dbReference>
<dbReference type="Proteomes" id="UP000245711">
    <property type="component" value="Plasmid pRB29"/>
</dbReference>
<dbReference type="PROSITE" id="PS50125">
    <property type="entry name" value="GUANYLATE_CYCLASE_2"/>
    <property type="match status" value="1"/>
</dbReference>
<evidence type="ECO:0000313" key="4">
    <source>
        <dbReference type="EMBL" id="AWK76812.1"/>
    </source>
</evidence>
<accession>A0A2S2C7J7</accession>
<dbReference type="InterPro" id="IPR001054">
    <property type="entry name" value="A/G_cyclase"/>
</dbReference>
<keyword evidence="5" id="KW-1185">Reference proteome</keyword>
<keyword evidence="4" id="KW-0614">Plasmid</keyword>
<evidence type="ECO:0000313" key="5">
    <source>
        <dbReference type="Proteomes" id="UP000245711"/>
    </source>
</evidence>
<dbReference type="CDD" id="cd07302">
    <property type="entry name" value="CHD"/>
    <property type="match status" value="1"/>
</dbReference>
<dbReference type="KEGG" id="roz:CBI38_36000"/>
<protein>
    <recommendedName>
        <fullName evidence="3">Guanylate cyclase domain-containing protein</fullName>
    </recommendedName>
</protein>
<gene>
    <name evidence="4" type="ORF">CBI38_36000</name>
</gene>
<feature type="region of interest" description="Disordered" evidence="2">
    <location>
        <begin position="34"/>
        <end position="63"/>
    </location>
</feature>
<dbReference type="AlphaFoldDB" id="A0A2S2C7J7"/>
<dbReference type="EMBL" id="CP021356">
    <property type="protein sequence ID" value="AWK76812.1"/>
    <property type="molecule type" value="Genomic_DNA"/>
</dbReference>
<dbReference type="Pfam" id="PF00211">
    <property type="entry name" value="Guanylate_cyc"/>
    <property type="match status" value="1"/>
</dbReference>
<feature type="domain" description="Guanylate cyclase" evidence="3">
    <location>
        <begin position="95"/>
        <end position="203"/>
    </location>
</feature>
<dbReference type="Pfam" id="PF04945">
    <property type="entry name" value="YHS"/>
    <property type="match status" value="1"/>
</dbReference>